<dbReference type="EC" id="3.1.4.1"/>
<keyword id="KW-0903">Direct protein sequencing</keyword>
<reference key="1">
    <citation type="journal article" date="1993" name="Biochem. Mol. Biol. Int.">
        <authorList>
            <person name="Maruyama E."/>
            <person name="Iwamatsu A."/>
            <person name="Takashima S."/>
        </authorList>
    </citation>
    <scope>PROTEIN SEQUENCE</scope>
</reference>
<proteinExistence type="evidence at protein level"/>
<name>Q9TRH1_BOVIN</name>
<dbReference type="GO" id="GO:0004528">
    <property type="term" value="F:phosphodiesterase I activity"/>
    <property type="evidence" value="ECO:0007669"/>
    <property type="project" value="UniProtKB-EC"/>
</dbReference>
<accession>Q9TRH1</accession>
<organism>
    <name type="scientific">Bos taurus</name>
    <name type="common">Bovine</name>
    <dbReference type="NCBI Taxonomy" id="9913"/>
    <lineage>
        <taxon>Eukaryota</taxon>
        <taxon>Metazoa</taxon>
        <taxon>Chordata</taxon>
        <taxon>Craniata</taxon>
        <taxon>Vertebrata</taxon>
        <taxon>Euteleostomi</taxon>
        <taxon>Mammalia</taxon>
        <taxon>Eutheria</taxon>
        <taxon>Laurasiatheria</taxon>
        <taxon>Artiodactyla</taxon>
        <taxon>Ruminantia</taxon>
        <taxon>Pecora</taxon>
        <taxon>Bovidae</taxon>
        <taxon>Bovinae</taxon>
        <taxon>Bos</taxon>
    </lineage>
</organism>
<protein>
    <submittedName>
        <fullName>Alkaline phosphodiesterase I</fullName>
        <ecNumber>3.1.4.1</ecNumber>
    </submittedName>
</protein>
<sequence length="15" mass="1678">KVLATTQMQSTDARK</sequence>